<reference evidence="1" key="1">
    <citation type="submission" date="2014-11" db="EMBL/GenBank/DDBJ databases">
        <authorList>
            <person name="Amaro Gonzalez C."/>
        </authorList>
    </citation>
    <scope>NUCLEOTIDE SEQUENCE</scope>
</reference>
<evidence type="ECO:0000313" key="1">
    <source>
        <dbReference type="EMBL" id="JAH71346.1"/>
    </source>
</evidence>
<accession>A0A0E9V033</accession>
<dbReference type="AlphaFoldDB" id="A0A0E9V033"/>
<dbReference type="EMBL" id="GBXM01037231">
    <property type="protein sequence ID" value="JAH71346.1"/>
    <property type="molecule type" value="Transcribed_RNA"/>
</dbReference>
<organism evidence="1">
    <name type="scientific">Anguilla anguilla</name>
    <name type="common">European freshwater eel</name>
    <name type="synonym">Muraena anguilla</name>
    <dbReference type="NCBI Taxonomy" id="7936"/>
    <lineage>
        <taxon>Eukaryota</taxon>
        <taxon>Metazoa</taxon>
        <taxon>Chordata</taxon>
        <taxon>Craniata</taxon>
        <taxon>Vertebrata</taxon>
        <taxon>Euteleostomi</taxon>
        <taxon>Actinopterygii</taxon>
        <taxon>Neopterygii</taxon>
        <taxon>Teleostei</taxon>
        <taxon>Anguilliformes</taxon>
        <taxon>Anguillidae</taxon>
        <taxon>Anguilla</taxon>
    </lineage>
</organism>
<reference evidence="1" key="2">
    <citation type="journal article" date="2015" name="Fish Shellfish Immunol.">
        <title>Early steps in the European eel (Anguilla anguilla)-Vibrio vulnificus interaction in the gills: Role of the RtxA13 toxin.</title>
        <authorList>
            <person name="Callol A."/>
            <person name="Pajuelo D."/>
            <person name="Ebbesson L."/>
            <person name="Teles M."/>
            <person name="MacKenzie S."/>
            <person name="Amaro C."/>
        </authorList>
    </citation>
    <scope>NUCLEOTIDE SEQUENCE</scope>
</reference>
<sequence>MWSFTQQTAALFWGISGQRG</sequence>
<protein>
    <submittedName>
        <fullName evidence="1">Uncharacterized protein</fullName>
    </submittedName>
</protein>
<name>A0A0E9V033_ANGAN</name>
<proteinExistence type="predicted"/>